<organism evidence="3">
    <name type="scientific">Rodentolepis nana</name>
    <name type="common">Dwarf tapeworm</name>
    <name type="synonym">Hymenolepis nana</name>
    <dbReference type="NCBI Taxonomy" id="102285"/>
    <lineage>
        <taxon>Eukaryota</taxon>
        <taxon>Metazoa</taxon>
        <taxon>Spiralia</taxon>
        <taxon>Lophotrochozoa</taxon>
        <taxon>Platyhelminthes</taxon>
        <taxon>Cestoda</taxon>
        <taxon>Eucestoda</taxon>
        <taxon>Cyclophyllidea</taxon>
        <taxon>Hymenolepididae</taxon>
        <taxon>Rodentolepis</taxon>
    </lineage>
</organism>
<evidence type="ECO:0000313" key="2">
    <source>
        <dbReference type="Proteomes" id="UP000278807"/>
    </source>
</evidence>
<dbReference type="WBParaSite" id="HNAJ_0001376501-mRNA-1">
    <property type="protein sequence ID" value="HNAJ_0001376501-mRNA-1"/>
    <property type="gene ID" value="HNAJ_0001376501"/>
</dbReference>
<dbReference type="PANTHER" id="PTHR12447:SF31">
    <property type="entry name" value="LD31969P"/>
    <property type="match status" value="1"/>
</dbReference>
<reference evidence="3" key="1">
    <citation type="submission" date="2017-02" db="UniProtKB">
        <authorList>
            <consortium name="WormBaseParasite"/>
        </authorList>
    </citation>
    <scope>IDENTIFICATION</scope>
</reference>
<proteinExistence type="predicted"/>
<dbReference type="OrthoDB" id="1585644at2759"/>
<dbReference type="AlphaFoldDB" id="A0A0R3U0W6"/>
<dbReference type="Proteomes" id="UP000278807">
    <property type="component" value="Unassembled WGS sequence"/>
</dbReference>
<name>A0A0R3U0W6_RODNA</name>
<dbReference type="EMBL" id="UZAE01016014">
    <property type="protein sequence ID" value="VDO16924.1"/>
    <property type="molecule type" value="Genomic_DNA"/>
</dbReference>
<keyword evidence="2" id="KW-1185">Reference proteome</keyword>
<dbReference type="STRING" id="102285.A0A0R3U0W6"/>
<gene>
    <name evidence="1" type="ORF">HNAJ_LOCUS13739</name>
</gene>
<reference evidence="1 2" key="2">
    <citation type="submission" date="2018-11" db="EMBL/GenBank/DDBJ databases">
        <authorList>
            <consortium name="Pathogen Informatics"/>
        </authorList>
    </citation>
    <scope>NUCLEOTIDE SEQUENCE [LARGE SCALE GENOMIC DNA]</scope>
</reference>
<evidence type="ECO:0000313" key="1">
    <source>
        <dbReference type="EMBL" id="VDO16924.1"/>
    </source>
</evidence>
<evidence type="ECO:0000313" key="3">
    <source>
        <dbReference type="WBParaSite" id="HNAJ_0001376501-mRNA-1"/>
    </source>
</evidence>
<dbReference type="PANTHER" id="PTHR12447">
    <property type="entry name" value="ANKYRIN REPEAT DOMAIN-CONTAINING PROTEIN 13"/>
    <property type="match status" value="1"/>
</dbReference>
<sequence length="193" mass="21704">MCPSDICRVWKQGPNVRIDASLIGFNGTSSWVRGNMSYIFRITGLDTELGGFSPFPTLSHLRGIIMPLLHTPSCCVRGSVMIRAILAFFKIHPPNFAFFFDEHLWLPLEATLVNRISIGLLSVSHLLCEDQLIGLIFVFAVLCQGFSELFHLNFNTHFSPAGRHSESYKNWNCTCTTAKCDFKVKLVPSRAHL</sequence>
<dbReference type="GO" id="GO:0005737">
    <property type="term" value="C:cytoplasm"/>
    <property type="evidence" value="ECO:0007669"/>
    <property type="project" value="TreeGrafter"/>
</dbReference>
<dbReference type="InterPro" id="IPR021832">
    <property type="entry name" value="ANKRD13"/>
</dbReference>
<accession>A0A0R3U0W6</accession>
<protein>
    <submittedName>
        <fullName evidence="3">Secreted protein</fullName>
    </submittedName>
</protein>